<keyword evidence="1" id="KW-1133">Transmembrane helix</keyword>
<evidence type="ECO:0000313" key="3">
    <source>
        <dbReference type="Proteomes" id="UP001184230"/>
    </source>
</evidence>
<feature type="transmembrane region" description="Helical" evidence="1">
    <location>
        <begin position="45"/>
        <end position="64"/>
    </location>
</feature>
<evidence type="ECO:0000256" key="1">
    <source>
        <dbReference type="SAM" id="Phobius"/>
    </source>
</evidence>
<keyword evidence="1" id="KW-0472">Membrane</keyword>
<accession>A0ABU1NM34</accession>
<gene>
    <name evidence="2" type="ORF">J2739_004731</name>
</gene>
<reference evidence="2 3" key="1">
    <citation type="submission" date="2023-07" db="EMBL/GenBank/DDBJ databases">
        <title>Sorghum-associated microbial communities from plants grown in Nebraska, USA.</title>
        <authorList>
            <person name="Schachtman D."/>
        </authorList>
    </citation>
    <scope>NUCLEOTIDE SEQUENCE [LARGE SCALE GENOMIC DNA]</scope>
    <source>
        <strain evidence="2 3">DS1781</strain>
    </source>
</reference>
<name>A0ABU1NM34_9BURK</name>
<sequence length="162" mass="17476">MHGAPSVSYPVGRSRIAGRLFLLFWLCGACCAAAAWLRLGSKADWRSGLLVVSVLGAGAAAWAGSQRRARPSVLSFDGLRWSIGDVAGLQAADASVALDGQSWLLVRLALPRRAARWVWLERRAMPERWQDLWCAVYSRPVPASEAPTDARSAPTGAQHPLS</sequence>
<dbReference type="EMBL" id="JAVDRF010000013">
    <property type="protein sequence ID" value="MDR6538936.1"/>
    <property type="molecule type" value="Genomic_DNA"/>
</dbReference>
<evidence type="ECO:0008006" key="4">
    <source>
        <dbReference type="Google" id="ProtNLM"/>
    </source>
</evidence>
<keyword evidence="3" id="KW-1185">Reference proteome</keyword>
<evidence type="ECO:0000313" key="2">
    <source>
        <dbReference type="EMBL" id="MDR6538936.1"/>
    </source>
</evidence>
<dbReference type="RefSeq" id="WP_309906207.1">
    <property type="nucleotide sequence ID" value="NZ_JAVDRF010000013.1"/>
</dbReference>
<dbReference type="Proteomes" id="UP001184230">
    <property type="component" value="Unassembled WGS sequence"/>
</dbReference>
<protein>
    <recommendedName>
        <fullName evidence="4">Toxin CptA</fullName>
    </recommendedName>
</protein>
<feature type="transmembrane region" description="Helical" evidence="1">
    <location>
        <begin position="20"/>
        <end position="39"/>
    </location>
</feature>
<proteinExistence type="predicted"/>
<comment type="caution">
    <text evidence="2">The sequence shown here is derived from an EMBL/GenBank/DDBJ whole genome shotgun (WGS) entry which is preliminary data.</text>
</comment>
<keyword evidence="1" id="KW-0812">Transmembrane</keyword>
<organism evidence="2 3">
    <name type="scientific">Variovorax soli</name>
    <dbReference type="NCBI Taxonomy" id="376815"/>
    <lineage>
        <taxon>Bacteria</taxon>
        <taxon>Pseudomonadati</taxon>
        <taxon>Pseudomonadota</taxon>
        <taxon>Betaproteobacteria</taxon>
        <taxon>Burkholderiales</taxon>
        <taxon>Comamonadaceae</taxon>
        <taxon>Variovorax</taxon>
    </lineage>
</organism>